<dbReference type="AlphaFoldDB" id="A0A116NAA0"/>
<sequence length="325" mass="36171">MAKLREAQNLFKNWGKALEETLKHVCNPQTTKGKDSGTRNKPNISVADFRKIEEANKYGLTVAEKAKIDKMSMSDLKSQYSSVIGNYNTYVGTGYFNPLGIGENRAVIERYKVLKAEEEAKAAAQAAELAKYHYLNIYKHIQETGLRPDGTPATDLEKKIAPYVPWIPIVQAGVSAYAGYQYSQNSSNLPTENGAKWRLGSGKKTDAISEYLNENIINFSSEEALELHFNKHGDEFGGVYNTPNEYLSGANAVIENGIKVQYTYRGQQTIGYVRFMGNNSKGYAKFEFVGLNSNGNIATYHVKSGNDFWRVLNGSNGIRNITPVE</sequence>
<reference evidence="1 2" key="1">
    <citation type="submission" date="2016-02" db="EMBL/GenBank/DDBJ databases">
        <authorList>
            <consortium name="Pathogen Informatics"/>
        </authorList>
    </citation>
    <scope>NUCLEOTIDE SEQUENCE [LARGE SCALE GENOMIC DNA]</scope>
    <source>
        <strain evidence="1 2">LSS78</strain>
    </source>
</reference>
<accession>A0A116NAA0</accession>
<evidence type="ECO:0000313" key="2">
    <source>
        <dbReference type="Proteomes" id="UP000074356"/>
    </source>
</evidence>
<organism evidence="1 2">
    <name type="scientific">Streptococcus suis</name>
    <dbReference type="NCBI Taxonomy" id="1307"/>
    <lineage>
        <taxon>Bacteria</taxon>
        <taxon>Bacillati</taxon>
        <taxon>Bacillota</taxon>
        <taxon>Bacilli</taxon>
        <taxon>Lactobacillales</taxon>
        <taxon>Streptococcaceae</taxon>
        <taxon>Streptococcus</taxon>
    </lineage>
</organism>
<dbReference type="Proteomes" id="UP000074356">
    <property type="component" value="Unassembled WGS sequence"/>
</dbReference>
<name>A0A116NAA0_STRSU</name>
<proteinExistence type="predicted"/>
<protein>
    <submittedName>
        <fullName evidence="1">Uncharacterized protein</fullName>
    </submittedName>
</protein>
<gene>
    <name evidence="1" type="ORF">ERS132440_02134</name>
</gene>
<evidence type="ECO:0000313" key="1">
    <source>
        <dbReference type="EMBL" id="CYV91881.1"/>
    </source>
</evidence>
<dbReference type="EMBL" id="FIIB01000036">
    <property type="protein sequence ID" value="CYV91881.1"/>
    <property type="molecule type" value="Genomic_DNA"/>
</dbReference>